<feature type="compositionally biased region" description="Polar residues" evidence="1">
    <location>
        <begin position="149"/>
        <end position="158"/>
    </location>
</feature>
<feature type="compositionally biased region" description="Basic residues" evidence="1">
    <location>
        <begin position="488"/>
        <end position="497"/>
    </location>
</feature>
<feature type="region of interest" description="Disordered" evidence="1">
    <location>
        <begin position="459"/>
        <end position="586"/>
    </location>
</feature>
<keyword evidence="3" id="KW-1185">Reference proteome</keyword>
<dbReference type="AlphaFoldDB" id="A0A6G1LML0"/>
<sequence length="612" mass="66077">MVLLGQATDYPKHLKNKEPEWEGICNNVLDQYLQDDDLFGFDIGGRERSSSDDSGNLFDFSTGSEQSHRTDATSPIPSWDSAVIQSIEGATEAKQPVAKEPVDFWTKTLRALEQNAAESERKAHTLRTAKSHPDFLSLGGCPSPPAIPSSPTDQSFSVQRCRVRSRGNAANGRKASQARSVSRGRPTGVTKYTAAGTSFAGATNPYATVRKFSASPAKMMTPSRYRSGSRDVWAERMERSPKKYELRAPPEMPASPLLSARLFQEDEEFAAFGGHQQNGFVPLPSAPYDEQLSPLTNTFQHAHIHTPITSPGLPAAAASRHNSGYFEDIPPVPSNPYLTQTVSLNDTAPLFPDRTTSVGCDKIQAFDFGFSTSPDDLGVNPFGPTPFNAPPTSASNYTTDPFVGSDPFARFDTALLPASEPHSLSGLGISCDPSVTTNNHNFNATLNNSHIPATIYQPILHQPNPAPTPYLPPPLFPARHAATQPNTPHRKGRSPTRRRSDSPSPSPPPPGSRNNRASSSHRRTSKHHRRGKSTSCTPRASNAEKGGGFVNFTPSDHTKILSGVAPSGSSKTKARREKEAADKRRRLSQAAMRAVVEAGGDVEALTRAGLLG</sequence>
<reference evidence="2" key="1">
    <citation type="journal article" date="2020" name="Stud. Mycol.">
        <title>101 Dothideomycetes genomes: a test case for predicting lifestyles and emergence of pathogens.</title>
        <authorList>
            <person name="Haridas S."/>
            <person name="Albert R."/>
            <person name="Binder M."/>
            <person name="Bloem J."/>
            <person name="Labutti K."/>
            <person name="Salamov A."/>
            <person name="Andreopoulos B."/>
            <person name="Baker S."/>
            <person name="Barry K."/>
            <person name="Bills G."/>
            <person name="Bluhm B."/>
            <person name="Cannon C."/>
            <person name="Castanera R."/>
            <person name="Culley D."/>
            <person name="Daum C."/>
            <person name="Ezra D."/>
            <person name="Gonzalez J."/>
            <person name="Henrissat B."/>
            <person name="Kuo A."/>
            <person name="Liang C."/>
            <person name="Lipzen A."/>
            <person name="Lutzoni F."/>
            <person name="Magnuson J."/>
            <person name="Mondo S."/>
            <person name="Nolan M."/>
            <person name="Ohm R."/>
            <person name="Pangilinan J."/>
            <person name="Park H.-J."/>
            <person name="Ramirez L."/>
            <person name="Alfaro M."/>
            <person name="Sun H."/>
            <person name="Tritt A."/>
            <person name="Yoshinaga Y."/>
            <person name="Zwiers L.-H."/>
            <person name="Turgeon B."/>
            <person name="Goodwin S."/>
            <person name="Spatafora J."/>
            <person name="Crous P."/>
            <person name="Grigoriev I."/>
        </authorList>
    </citation>
    <scope>NUCLEOTIDE SEQUENCE</scope>
    <source>
        <strain evidence="2">CBS 116005</strain>
    </source>
</reference>
<evidence type="ECO:0000256" key="1">
    <source>
        <dbReference type="SAM" id="MobiDB-lite"/>
    </source>
</evidence>
<organism evidence="2 3">
    <name type="scientific">Teratosphaeria nubilosa</name>
    <dbReference type="NCBI Taxonomy" id="161662"/>
    <lineage>
        <taxon>Eukaryota</taxon>
        <taxon>Fungi</taxon>
        <taxon>Dikarya</taxon>
        <taxon>Ascomycota</taxon>
        <taxon>Pezizomycotina</taxon>
        <taxon>Dothideomycetes</taxon>
        <taxon>Dothideomycetidae</taxon>
        <taxon>Mycosphaerellales</taxon>
        <taxon>Teratosphaeriaceae</taxon>
        <taxon>Teratosphaeria</taxon>
    </lineage>
</organism>
<accession>A0A6G1LML0</accession>
<protein>
    <submittedName>
        <fullName evidence="2">Uncharacterized protein</fullName>
    </submittedName>
</protein>
<evidence type="ECO:0000313" key="3">
    <source>
        <dbReference type="Proteomes" id="UP000799436"/>
    </source>
</evidence>
<dbReference type="EMBL" id="ML995809">
    <property type="protein sequence ID" value="KAF2773792.1"/>
    <property type="molecule type" value="Genomic_DNA"/>
</dbReference>
<feature type="compositionally biased region" description="Basic residues" evidence="1">
    <location>
        <begin position="519"/>
        <end position="532"/>
    </location>
</feature>
<feature type="region of interest" description="Disordered" evidence="1">
    <location>
        <begin position="115"/>
        <end position="188"/>
    </location>
</feature>
<name>A0A6G1LML0_9PEZI</name>
<dbReference type="Proteomes" id="UP000799436">
    <property type="component" value="Unassembled WGS sequence"/>
</dbReference>
<gene>
    <name evidence="2" type="ORF">EJ03DRAFT_69064</name>
</gene>
<proteinExistence type="predicted"/>
<dbReference type="OrthoDB" id="2575228at2759"/>
<evidence type="ECO:0000313" key="2">
    <source>
        <dbReference type="EMBL" id="KAF2773792.1"/>
    </source>
</evidence>
<feature type="region of interest" description="Disordered" evidence="1">
    <location>
        <begin position="44"/>
        <end position="77"/>
    </location>
</feature>
<feature type="compositionally biased region" description="Pro residues" evidence="1">
    <location>
        <begin position="464"/>
        <end position="476"/>
    </location>
</feature>